<name>A0A2J6SIQ0_9HELO</name>
<dbReference type="RefSeq" id="XP_024727556.1">
    <property type="nucleotide sequence ID" value="XM_024882017.1"/>
</dbReference>
<reference evidence="1 2" key="1">
    <citation type="submission" date="2016-04" db="EMBL/GenBank/DDBJ databases">
        <title>A degradative enzymes factory behind the ericoid mycorrhizal symbiosis.</title>
        <authorList>
            <consortium name="DOE Joint Genome Institute"/>
            <person name="Martino E."/>
            <person name="Morin E."/>
            <person name="Grelet G."/>
            <person name="Kuo A."/>
            <person name="Kohler A."/>
            <person name="Daghino S."/>
            <person name="Barry K."/>
            <person name="Choi C."/>
            <person name="Cichocki N."/>
            <person name="Clum A."/>
            <person name="Copeland A."/>
            <person name="Hainaut M."/>
            <person name="Haridas S."/>
            <person name="Labutti K."/>
            <person name="Lindquist E."/>
            <person name="Lipzen A."/>
            <person name="Khouja H.-R."/>
            <person name="Murat C."/>
            <person name="Ohm R."/>
            <person name="Olson A."/>
            <person name="Spatafora J."/>
            <person name="Veneault-Fourrey C."/>
            <person name="Henrissat B."/>
            <person name="Grigoriev I."/>
            <person name="Martin F."/>
            <person name="Perotto S."/>
        </authorList>
    </citation>
    <scope>NUCLEOTIDE SEQUENCE [LARGE SCALE GENOMIC DNA]</scope>
    <source>
        <strain evidence="1 2">E</strain>
    </source>
</reference>
<dbReference type="EMBL" id="KZ613913">
    <property type="protein sequence ID" value="PMD50652.1"/>
    <property type="molecule type" value="Genomic_DNA"/>
</dbReference>
<organism evidence="1 2">
    <name type="scientific">Hyaloscypha bicolor E</name>
    <dbReference type="NCBI Taxonomy" id="1095630"/>
    <lineage>
        <taxon>Eukaryota</taxon>
        <taxon>Fungi</taxon>
        <taxon>Dikarya</taxon>
        <taxon>Ascomycota</taxon>
        <taxon>Pezizomycotina</taxon>
        <taxon>Leotiomycetes</taxon>
        <taxon>Helotiales</taxon>
        <taxon>Hyaloscyphaceae</taxon>
        <taxon>Hyaloscypha</taxon>
        <taxon>Hyaloscypha bicolor</taxon>
    </lineage>
</organism>
<evidence type="ECO:0000313" key="2">
    <source>
        <dbReference type="Proteomes" id="UP000235371"/>
    </source>
</evidence>
<dbReference type="InParanoid" id="A0A2J6SIQ0"/>
<sequence>MFGYLKPNRKGVDDLNPSRATAERPIFIVYEPPRSGEVRPFHHAYLVLGRRGSSAQVDSNSKGTAYDRFGAKGEKTTFAADPEGFEGLKNGEWAVFQGWTNKTNEAIQSTVDGLEVESYLLEQSYSVWANNCQHYAKQLAVEIVTRQP</sequence>
<dbReference type="Proteomes" id="UP000235371">
    <property type="component" value="Unassembled WGS sequence"/>
</dbReference>
<dbReference type="AlphaFoldDB" id="A0A2J6SIQ0"/>
<dbReference type="OrthoDB" id="5536533at2759"/>
<dbReference type="GeneID" id="36590094"/>
<gene>
    <name evidence="1" type="ORF">K444DRAFT_622020</name>
</gene>
<accession>A0A2J6SIQ0</accession>
<proteinExistence type="predicted"/>
<evidence type="ECO:0000313" key="1">
    <source>
        <dbReference type="EMBL" id="PMD50652.1"/>
    </source>
</evidence>
<protein>
    <submittedName>
        <fullName evidence="1">Uncharacterized protein</fullName>
    </submittedName>
</protein>
<keyword evidence="2" id="KW-1185">Reference proteome</keyword>